<dbReference type="PROSITE" id="PS50297">
    <property type="entry name" value="ANK_REP_REGION"/>
    <property type="match status" value="2"/>
</dbReference>
<organism evidence="5">
    <name type="scientific">Rodentolepis nana</name>
    <name type="common">Dwarf tapeworm</name>
    <name type="synonym">Hymenolepis nana</name>
    <dbReference type="NCBI Taxonomy" id="102285"/>
    <lineage>
        <taxon>Eukaryota</taxon>
        <taxon>Metazoa</taxon>
        <taxon>Spiralia</taxon>
        <taxon>Lophotrochozoa</taxon>
        <taxon>Platyhelminthes</taxon>
        <taxon>Cestoda</taxon>
        <taxon>Eucestoda</taxon>
        <taxon>Cyclophyllidea</taxon>
        <taxon>Hymenolepididae</taxon>
        <taxon>Rodentolepis</taxon>
    </lineage>
</organism>
<dbReference type="PRINTS" id="PR01415">
    <property type="entry name" value="ANKYRIN"/>
</dbReference>
<name>A0A0R3TMX6_RODNA</name>
<evidence type="ECO:0000259" key="2">
    <source>
        <dbReference type="PROSITE" id="PS50853"/>
    </source>
</evidence>
<dbReference type="PROSITE" id="PS50088">
    <property type="entry name" value="ANK_REPEAT"/>
    <property type="match status" value="5"/>
</dbReference>
<feature type="domain" description="Fibronectin type-III" evidence="2">
    <location>
        <begin position="10"/>
        <end position="104"/>
    </location>
</feature>
<feature type="repeat" description="ANK" evidence="1">
    <location>
        <begin position="140"/>
        <end position="172"/>
    </location>
</feature>
<dbReference type="SUPFAM" id="SSF48403">
    <property type="entry name" value="Ankyrin repeat"/>
    <property type="match status" value="1"/>
</dbReference>
<dbReference type="PANTHER" id="PTHR24183">
    <property type="entry name" value="FIBRONECTIN TYPE 3 AND ANKYRIN REPEAT DOMAINS PROTEIN 1"/>
    <property type="match status" value="1"/>
</dbReference>
<accession>A0A0R3TMX6</accession>
<gene>
    <name evidence="3" type="ORF">HNAJ_LOCUS8697</name>
</gene>
<dbReference type="STRING" id="102285.A0A0R3TMX6"/>
<dbReference type="InterPro" id="IPR003961">
    <property type="entry name" value="FN3_dom"/>
</dbReference>
<dbReference type="InterPro" id="IPR013783">
    <property type="entry name" value="Ig-like_fold"/>
</dbReference>
<dbReference type="Pfam" id="PF12796">
    <property type="entry name" value="Ank_2"/>
    <property type="match status" value="2"/>
</dbReference>
<protein>
    <submittedName>
        <fullName evidence="5">Fibronectin type-III domain-containing protein</fullName>
    </submittedName>
</protein>
<dbReference type="OrthoDB" id="9995210at2759"/>
<dbReference type="PANTHER" id="PTHR24183:SF1">
    <property type="entry name" value="FIBRONECTIN TYPE 3 AND ANKYRIN REPEAT DOMAINS PROTEIN 1"/>
    <property type="match status" value="1"/>
</dbReference>
<evidence type="ECO:0000313" key="3">
    <source>
        <dbReference type="EMBL" id="VDO04760.1"/>
    </source>
</evidence>
<keyword evidence="1" id="KW-0040">ANK repeat</keyword>
<dbReference type="GO" id="GO:0005634">
    <property type="term" value="C:nucleus"/>
    <property type="evidence" value="ECO:0007669"/>
    <property type="project" value="TreeGrafter"/>
</dbReference>
<dbReference type="Gene3D" id="2.60.40.10">
    <property type="entry name" value="Immunoglobulins"/>
    <property type="match status" value="1"/>
</dbReference>
<dbReference type="AlphaFoldDB" id="A0A0R3TMX6"/>
<dbReference type="GO" id="GO:0042981">
    <property type="term" value="P:regulation of apoptotic process"/>
    <property type="evidence" value="ECO:0007669"/>
    <property type="project" value="TreeGrafter"/>
</dbReference>
<dbReference type="PROSITE" id="PS50853">
    <property type="entry name" value="FN3"/>
    <property type="match status" value="1"/>
</dbReference>
<dbReference type="InterPro" id="IPR002110">
    <property type="entry name" value="Ankyrin_rpt"/>
</dbReference>
<feature type="repeat" description="ANK" evidence="1">
    <location>
        <begin position="173"/>
        <end position="205"/>
    </location>
</feature>
<sequence>MSKVNISELRPPIPDISTPDFHTVKVRWDNCQEDLERKSIFAIIEVTLKTKGVSDWTRIYLGKGLSCTYENLKGSTEYELRLRYKVGGRYGPYSDSVKFKSPAEPNTGYDLHRAIEFENIDKLNAILENRNRKIEYTDLMDHTPLMAAVIKNKMNIVQILLKYGADVNTANKLGRTALMISSNEGHVDIVELLIQRGAKVNAQDANGMTAIFYAVDGEFSNVIRTLANAGADVNHKESENGYTPLIRLASLTNNGNAEVGKTLLERGAAVNQQDKFGRTALIHCAFHQSHNDLAKVLLEYGADIKIPNKMDITLGMT</sequence>
<dbReference type="InterPro" id="IPR036116">
    <property type="entry name" value="FN3_sf"/>
</dbReference>
<feature type="repeat" description="ANK" evidence="1">
    <location>
        <begin position="240"/>
        <end position="275"/>
    </location>
</feature>
<dbReference type="WBParaSite" id="HNAJ_0000870101-mRNA-1">
    <property type="protein sequence ID" value="HNAJ_0000870101-mRNA-1"/>
    <property type="gene ID" value="HNAJ_0000870101"/>
</dbReference>
<feature type="repeat" description="ANK" evidence="1">
    <location>
        <begin position="277"/>
        <end position="309"/>
    </location>
</feature>
<keyword evidence="4" id="KW-1185">Reference proteome</keyword>
<evidence type="ECO:0000256" key="1">
    <source>
        <dbReference type="PROSITE-ProRule" id="PRU00023"/>
    </source>
</evidence>
<dbReference type="EMBL" id="UZAE01012361">
    <property type="protein sequence ID" value="VDO04760.1"/>
    <property type="molecule type" value="Genomic_DNA"/>
</dbReference>
<dbReference type="CDD" id="cd00063">
    <property type="entry name" value="FN3"/>
    <property type="match status" value="1"/>
</dbReference>
<feature type="repeat" description="ANK" evidence="1">
    <location>
        <begin position="206"/>
        <end position="238"/>
    </location>
</feature>
<dbReference type="InterPro" id="IPR036770">
    <property type="entry name" value="Ankyrin_rpt-contain_sf"/>
</dbReference>
<evidence type="ECO:0000313" key="5">
    <source>
        <dbReference type="WBParaSite" id="HNAJ_0000870101-mRNA-1"/>
    </source>
</evidence>
<reference evidence="3 4" key="2">
    <citation type="submission" date="2018-11" db="EMBL/GenBank/DDBJ databases">
        <authorList>
            <consortium name="Pathogen Informatics"/>
        </authorList>
    </citation>
    <scope>NUCLEOTIDE SEQUENCE [LARGE SCALE GENOMIC DNA]</scope>
</reference>
<dbReference type="Proteomes" id="UP000278807">
    <property type="component" value="Unassembled WGS sequence"/>
</dbReference>
<proteinExistence type="predicted"/>
<dbReference type="Gene3D" id="1.25.40.20">
    <property type="entry name" value="Ankyrin repeat-containing domain"/>
    <property type="match status" value="2"/>
</dbReference>
<dbReference type="SUPFAM" id="SSF49265">
    <property type="entry name" value="Fibronectin type III"/>
    <property type="match status" value="1"/>
</dbReference>
<dbReference type="SMART" id="SM00248">
    <property type="entry name" value="ANK"/>
    <property type="match status" value="5"/>
</dbReference>
<evidence type="ECO:0000313" key="4">
    <source>
        <dbReference type="Proteomes" id="UP000278807"/>
    </source>
</evidence>
<reference evidence="5" key="1">
    <citation type="submission" date="2017-02" db="UniProtKB">
        <authorList>
            <consortium name="WormBaseParasite"/>
        </authorList>
    </citation>
    <scope>IDENTIFICATION</scope>
</reference>